<feature type="transmembrane region" description="Helical" evidence="6">
    <location>
        <begin position="233"/>
        <end position="258"/>
    </location>
</feature>
<dbReference type="Pfam" id="PF00001">
    <property type="entry name" value="7tm_1"/>
    <property type="match status" value="1"/>
</dbReference>
<keyword evidence="3 6" id="KW-0812">Transmembrane</keyword>
<feature type="transmembrane region" description="Helical" evidence="6">
    <location>
        <begin position="77"/>
        <end position="100"/>
    </location>
</feature>
<dbReference type="WBParaSite" id="scaffold28966_cov241.g20710">
    <property type="protein sequence ID" value="scaffold28966_cov241.g20710"/>
    <property type="gene ID" value="scaffold28966_cov241.g20710"/>
</dbReference>
<comment type="subcellular location">
    <subcellularLocation>
        <location evidence="1">Cell membrane</location>
        <topology evidence="1">Multi-pass membrane protein</topology>
    </subcellularLocation>
</comment>
<dbReference type="Gene3D" id="1.20.1070.10">
    <property type="entry name" value="Rhodopsin 7-helix transmembrane proteins"/>
    <property type="match status" value="1"/>
</dbReference>
<dbReference type="SUPFAM" id="SSF81321">
    <property type="entry name" value="Family A G protein-coupled receptor-like"/>
    <property type="match status" value="1"/>
</dbReference>
<evidence type="ECO:0000256" key="1">
    <source>
        <dbReference type="ARBA" id="ARBA00004651"/>
    </source>
</evidence>
<dbReference type="AlphaFoldDB" id="A0A915M7B8"/>
<feature type="domain" description="G-protein coupled receptors family 1 profile" evidence="7">
    <location>
        <begin position="92"/>
        <end position="354"/>
    </location>
</feature>
<feature type="transmembrane region" description="Helical" evidence="6">
    <location>
        <begin position="154"/>
        <end position="172"/>
    </location>
</feature>
<name>A0A915M7B8_MELJA</name>
<evidence type="ECO:0000256" key="5">
    <source>
        <dbReference type="ARBA" id="ARBA00023136"/>
    </source>
</evidence>
<keyword evidence="5 6" id="KW-0472">Membrane</keyword>
<dbReference type="InterPro" id="IPR017452">
    <property type="entry name" value="GPCR_Rhodpsn_7TM"/>
</dbReference>
<keyword evidence="4 6" id="KW-1133">Transmembrane helix</keyword>
<evidence type="ECO:0000256" key="6">
    <source>
        <dbReference type="SAM" id="Phobius"/>
    </source>
</evidence>
<keyword evidence="2" id="KW-1003">Cell membrane</keyword>
<feature type="transmembrane region" description="Helical" evidence="6">
    <location>
        <begin position="193"/>
        <end position="213"/>
    </location>
</feature>
<evidence type="ECO:0000259" key="7">
    <source>
        <dbReference type="PROSITE" id="PS50262"/>
    </source>
</evidence>
<accession>A0A915M7B8</accession>
<evidence type="ECO:0000313" key="9">
    <source>
        <dbReference type="WBParaSite" id="scaffold28966_cov241.g20710"/>
    </source>
</evidence>
<dbReference type="GO" id="GO:0005886">
    <property type="term" value="C:plasma membrane"/>
    <property type="evidence" value="ECO:0007669"/>
    <property type="project" value="UniProtKB-SubCell"/>
</dbReference>
<dbReference type="GO" id="GO:0004930">
    <property type="term" value="F:G protein-coupled receptor activity"/>
    <property type="evidence" value="ECO:0007669"/>
    <property type="project" value="InterPro"/>
</dbReference>
<dbReference type="PROSITE" id="PS50262">
    <property type="entry name" value="G_PROTEIN_RECEP_F1_2"/>
    <property type="match status" value="1"/>
</dbReference>
<feature type="transmembrane region" description="Helical" evidence="6">
    <location>
        <begin position="112"/>
        <end position="134"/>
    </location>
</feature>
<evidence type="ECO:0000256" key="3">
    <source>
        <dbReference type="ARBA" id="ARBA00022692"/>
    </source>
</evidence>
<evidence type="ECO:0000256" key="4">
    <source>
        <dbReference type="ARBA" id="ARBA00022989"/>
    </source>
</evidence>
<feature type="transmembrane region" description="Helical" evidence="6">
    <location>
        <begin position="293"/>
        <end position="316"/>
    </location>
</feature>
<dbReference type="PANTHER" id="PTHR22750">
    <property type="entry name" value="G-PROTEIN COUPLED RECEPTOR"/>
    <property type="match status" value="1"/>
</dbReference>
<keyword evidence="8" id="KW-1185">Reference proteome</keyword>
<protein>
    <submittedName>
        <fullName evidence="9">G-protein coupled receptors family 1 profile domain-containing protein</fullName>
    </submittedName>
</protein>
<feature type="transmembrane region" description="Helical" evidence="6">
    <location>
        <begin position="328"/>
        <end position="349"/>
    </location>
</feature>
<evidence type="ECO:0000313" key="8">
    <source>
        <dbReference type="Proteomes" id="UP000887561"/>
    </source>
</evidence>
<dbReference type="CDD" id="cd00637">
    <property type="entry name" value="7tm_classA_rhodopsin-like"/>
    <property type="match status" value="1"/>
</dbReference>
<dbReference type="PRINTS" id="PR00237">
    <property type="entry name" value="GPCRRHODOPSN"/>
</dbReference>
<dbReference type="InterPro" id="IPR000276">
    <property type="entry name" value="GPCR_Rhodpsn"/>
</dbReference>
<evidence type="ECO:0000256" key="2">
    <source>
        <dbReference type="ARBA" id="ARBA00022475"/>
    </source>
</evidence>
<proteinExistence type="predicted"/>
<reference evidence="9" key="1">
    <citation type="submission" date="2022-11" db="UniProtKB">
        <authorList>
            <consortium name="WormBaseParasite"/>
        </authorList>
    </citation>
    <scope>IDENTIFICATION</scope>
</reference>
<dbReference type="Proteomes" id="UP000887561">
    <property type="component" value="Unplaced"/>
</dbReference>
<sequence>MDINGTINIKNSLNPHLDISLNSTKLNNLQNSSQILSAEMQEWLDGAEWDGWDEQKFREEFMEEIKARIFRMEMYKIVIPMFLTASILAILANLVVIAALRSAKVIRTATVVLILSLTFSDICIVVSLSLLYNSYMPIVLEADVNPCISLTLELLRTGGMISATLHLLLIALHHFVGIARPQTPRSAGQDRRALFACLIAWIAPFSVLLFLSLGIKGQGYWNCQHVDFYHSRLFRLFVSFLLVAIFLLITSFYICLLVKLRANRKRFSNKNESIHGQRKSSLEKNRREMRTTVTAILICASFFLGWAPAAILFALTCEDCGVLLDRKSFRAIFLLSCLQLAFILLKSFLNPLIYSLRVPDVDTQVRLFRRKLQNSFGGTFIRLRNPPTVEL</sequence>
<organism evidence="8 9">
    <name type="scientific">Meloidogyne javanica</name>
    <name type="common">Root-knot nematode worm</name>
    <dbReference type="NCBI Taxonomy" id="6303"/>
    <lineage>
        <taxon>Eukaryota</taxon>
        <taxon>Metazoa</taxon>
        <taxon>Ecdysozoa</taxon>
        <taxon>Nematoda</taxon>
        <taxon>Chromadorea</taxon>
        <taxon>Rhabditida</taxon>
        <taxon>Tylenchina</taxon>
        <taxon>Tylenchomorpha</taxon>
        <taxon>Tylenchoidea</taxon>
        <taxon>Meloidogynidae</taxon>
        <taxon>Meloidogyninae</taxon>
        <taxon>Meloidogyne</taxon>
        <taxon>Meloidogyne incognita group</taxon>
    </lineage>
</organism>